<sequence>MAAMRAATAAFQHFGECLVWAECHFLLLGNLMIANGGDHPSRRFPFLGQRDLDKPNAPGRQGEGVALPLGQPH</sequence>
<dbReference type="EMBL" id="CYUD01000014">
    <property type="protein sequence ID" value="CUK14965.1"/>
    <property type="molecule type" value="Genomic_DNA"/>
</dbReference>
<dbReference type="Proteomes" id="UP000051260">
    <property type="component" value="Unassembled WGS sequence"/>
</dbReference>
<accession>A0A0P1IIH3</accession>
<dbReference type="STRING" id="1715692.RUE5091_03820"/>
<evidence type="ECO:0000313" key="3">
    <source>
        <dbReference type="Proteomes" id="UP000051260"/>
    </source>
</evidence>
<protein>
    <submittedName>
        <fullName evidence="2">Uncharacterized protein</fullName>
    </submittedName>
</protein>
<proteinExistence type="predicted"/>
<reference evidence="3" key="1">
    <citation type="submission" date="2015-09" db="EMBL/GenBank/DDBJ databases">
        <authorList>
            <person name="Rodrigo-Torres L."/>
            <person name="Arahal D.R."/>
        </authorList>
    </citation>
    <scope>NUCLEOTIDE SEQUENCE [LARGE SCALE GENOMIC DNA]</scope>
    <source>
        <strain evidence="3">CECT 5091</strain>
    </source>
</reference>
<evidence type="ECO:0000313" key="2">
    <source>
        <dbReference type="EMBL" id="CUK14965.1"/>
    </source>
</evidence>
<gene>
    <name evidence="2" type="ORF">RUE5091_03820</name>
</gene>
<feature type="region of interest" description="Disordered" evidence="1">
    <location>
        <begin position="44"/>
        <end position="73"/>
    </location>
</feature>
<evidence type="ECO:0000256" key="1">
    <source>
        <dbReference type="SAM" id="MobiDB-lite"/>
    </source>
</evidence>
<dbReference type="AlphaFoldDB" id="A0A0P1IIH3"/>
<organism evidence="2 3">
    <name type="scientific">Ruegeria denitrificans</name>
    <dbReference type="NCBI Taxonomy" id="1715692"/>
    <lineage>
        <taxon>Bacteria</taxon>
        <taxon>Pseudomonadati</taxon>
        <taxon>Pseudomonadota</taxon>
        <taxon>Alphaproteobacteria</taxon>
        <taxon>Rhodobacterales</taxon>
        <taxon>Roseobacteraceae</taxon>
        <taxon>Ruegeria</taxon>
    </lineage>
</organism>
<name>A0A0P1IIH3_9RHOB</name>
<keyword evidence="3" id="KW-1185">Reference proteome</keyword>